<dbReference type="Ensembl" id="ENSORLT00020026204.1">
    <property type="protein sequence ID" value="ENSORLP00020017613.1"/>
    <property type="gene ID" value="ENSORLG00020018635.1"/>
</dbReference>
<dbReference type="InterPro" id="IPR008909">
    <property type="entry name" value="DALR_anticod-bd"/>
</dbReference>
<dbReference type="SUPFAM" id="SSF47323">
    <property type="entry name" value="Anticodon-binding domain of a subclass of class I aminoacyl-tRNA synthetases"/>
    <property type="match status" value="1"/>
</dbReference>
<dbReference type="SMART" id="SM00836">
    <property type="entry name" value="DALR_1"/>
    <property type="match status" value="1"/>
</dbReference>
<name>A0A3P9LAE1_ORYLA</name>
<feature type="domain" description="DALR anticodon binding" evidence="2">
    <location>
        <begin position="405"/>
        <end position="546"/>
    </location>
</feature>
<dbReference type="Proteomes" id="UP000265180">
    <property type="component" value="Chromosome 7"/>
</dbReference>
<organism evidence="3 4">
    <name type="scientific">Oryzias latipes</name>
    <name type="common">Japanese rice fish</name>
    <name type="synonym">Japanese killifish</name>
    <dbReference type="NCBI Taxonomy" id="8090"/>
    <lineage>
        <taxon>Eukaryota</taxon>
        <taxon>Metazoa</taxon>
        <taxon>Chordata</taxon>
        <taxon>Craniata</taxon>
        <taxon>Vertebrata</taxon>
        <taxon>Euteleostomi</taxon>
        <taxon>Actinopterygii</taxon>
        <taxon>Neopterygii</taxon>
        <taxon>Teleostei</taxon>
        <taxon>Neoteleostei</taxon>
        <taxon>Acanthomorphata</taxon>
        <taxon>Ovalentaria</taxon>
        <taxon>Atherinomorphae</taxon>
        <taxon>Beloniformes</taxon>
        <taxon>Adrianichthyidae</taxon>
        <taxon>Oryziinae</taxon>
        <taxon>Oryzias</taxon>
    </lineage>
</organism>
<proteinExistence type="predicted"/>
<evidence type="ECO:0000256" key="1">
    <source>
        <dbReference type="SAM" id="MobiDB-lite"/>
    </source>
</evidence>
<dbReference type="GO" id="GO:0004814">
    <property type="term" value="F:arginine-tRNA ligase activity"/>
    <property type="evidence" value="ECO:0007669"/>
    <property type="project" value="InterPro"/>
</dbReference>
<dbReference type="Pfam" id="PF05746">
    <property type="entry name" value="DALR_1"/>
    <property type="match status" value="1"/>
</dbReference>
<protein>
    <submittedName>
        <fullName evidence="3">DALR anticodon binding domain containing 3</fullName>
    </submittedName>
</protein>
<evidence type="ECO:0000313" key="4">
    <source>
        <dbReference type="Proteomes" id="UP000265180"/>
    </source>
</evidence>
<reference evidence="3" key="3">
    <citation type="submission" date="2025-08" db="UniProtKB">
        <authorList>
            <consortium name="Ensembl"/>
        </authorList>
    </citation>
    <scope>IDENTIFICATION</scope>
    <source>
        <strain evidence="3">HNI</strain>
    </source>
</reference>
<dbReference type="PANTHER" id="PTHR16043:SF1">
    <property type="entry name" value="DALR ANTICODON-BINDING DOMAIN-CONTAINING PROTEIN 3"/>
    <property type="match status" value="1"/>
</dbReference>
<dbReference type="InterPro" id="IPR009080">
    <property type="entry name" value="tRNAsynth_Ia_anticodon-bd"/>
</dbReference>
<accession>A0A3P9LAE1</accession>
<dbReference type="GO" id="GO:0005524">
    <property type="term" value="F:ATP binding"/>
    <property type="evidence" value="ECO:0007669"/>
    <property type="project" value="InterPro"/>
</dbReference>
<dbReference type="Gene3D" id="1.10.730.10">
    <property type="entry name" value="Isoleucyl-tRNA Synthetase, Domain 1"/>
    <property type="match status" value="1"/>
</dbReference>
<dbReference type="AlphaFoldDB" id="A0A3P9LAE1"/>
<reference evidence="3" key="4">
    <citation type="submission" date="2025-09" db="UniProtKB">
        <authorList>
            <consortium name="Ensembl"/>
        </authorList>
    </citation>
    <scope>IDENTIFICATION</scope>
    <source>
        <strain evidence="3">HNI</strain>
    </source>
</reference>
<evidence type="ECO:0000259" key="2">
    <source>
        <dbReference type="SMART" id="SM00836"/>
    </source>
</evidence>
<dbReference type="PANTHER" id="PTHR16043">
    <property type="entry name" value="DALRD3 PROTEIN"/>
    <property type="match status" value="1"/>
</dbReference>
<feature type="region of interest" description="Disordered" evidence="1">
    <location>
        <begin position="238"/>
        <end position="259"/>
    </location>
</feature>
<reference key="1">
    <citation type="journal article" date="2007" name="Nature">
        <title>The medaka draft genome and insights into vertebrate genome evolution.</title>
        <authorList>
            <person name="Kasahara M."/>
            <person name="Naruse K."/>
            <person name="Sasaki S."/>
            <person name="Nakatani Y."/>
            <person name="Qu W."/>
            <person name="Ahsan B."/>
            <person name="Yamada T."/>
            <person name="Nagayasu Y."/>
            <person name="Doi K."/>
            <person name="Kasai Y."/>
            <person name="Jindo T."/>
            <person name="Kobayashi D."/>
            <person name="Shimada A."/>
            <person name="Toyoda A."/>
            <person name="Kuroki Y."/>
            <person name="Fujiyama A."/>
            <person name="Sasaki T."/>
            <person name="Shimizu A."/>
            <person name="Asakawa S."/>
            <person name="Shimizu N."/>
            <person name="Hashimoto S."/>
            <person name="Yang J."/>
            <person name="Lee Y."/>
            <person name="Matsushima K."/>
            <person name="Sugano S."/>
            <person name="Sakaizumi M."/>
            <person name="Narita T."/>
            <person name="Ohishi K."/>
            <person name="Haga S."/>
            <person name="Ohta F."/>
            <person name="Nomoto H."/>
            <person name="Nogata K."/>
            <person name="Morishita T."/>
            <person name="Endo T."/>
            <person name="Shin-I T."/>
            <person name="Takeda H."/>
            <person name="Morishita S."/>
            <person name="Kohara Y."/>
        </authorList>
    </citation>
    <scope>NUCLEOTIDE SEQUENCE [LARGE SCALE GENOMIC DNA]</scope>
    <source>
        <strain>Hd-rR</strain>
    </source>
</reference>
<evidence type="ECO:0000313" key="3">
    <source>
        <dbReference type="Ensembl" id="ENSORLP00020017613.1"/>
    </source>
</evidence>
<dbReference type="GO" id="GO:0006420">
    <property type="term" value="P:arginyl-tRNA aminoacylation"/>
    <property type="evidence" value="ECO:0007669"/>
    <property type="project" value="InterPro"/>
</dbReference>
<dbReference type="InterPro" id="IPR037380">
    <property type="entry name" value="DALRD3"/>
</dbReference>
<reference evidence="3 4" key="2">
    <citation type="submission" date="2017-04" db="EMBL/GenBank/DDBJ databases">
        <title>CpG methylation of centromeres and impact of large insertions on vertebrate speciation.</title>
        <authorList>
            <person name="Ichikawa K."/>
            <person name="Yoshimura J."/>
            <person name="Morishita S."/>
        </authorList>
    </citation>
    <scope>NUCLEOTIDE SEQUENCE</scope>
    <source>
        <strain evidence="3 4">HNI</strain>
    </source>
</reference>
<sequence length="546" mass="60189">MEEIEELSPLRVASTVQALSSALRGNRENAPAANRGKGDRVFPDPEKLWFKESSAKNLRNRDFLSPTTVLNTLYADGQVPPAVMSRVLSLRGSGVLPVAGAEVMGEGLRLRVDRAAAFKAVLAGRTADYLKPSSQKEGCVLINCPALHPKIYTPTPETLTLGQLRTVLLADHMGALLRSQGFSVFYCPKLPKDGNIVAFLRALGIDWPTAAADLTYEEQEEQILKALESSIYREEGADRGRKTCRGGGGGGGKKVEEEEENEGALRINLKRVFQEEGLLGYDPSLGTCIVQRDSISQLAQLDLCTADFTVTVLHVTSCQDEFRQQQMAMLWRASGAPHAQKHVVCGPVKTPGSHLTATWDDIIKVMTSATVRFELLSTVHTSPVTLDVQKEGGVSTKGPRGGVFVMYNCARLHTLFDSYERGVEKGLYPEIPEGSQLDFSALKEEGEWLLLFNYLIPFSELLDQSGQAIGYEGGGARANIKTEQICKFLVSLSKDFSSYYNRVHVLGEPLPHLFNQMFCRLYLLRALRELYHSALETLNLPPIRQL</sequence>